<evidence type="ECO:0000256" key="1">
    <source>
        <dbReference type="ARBA" id="ARBA00022614"/>
    </source>
</evidence>
<dbReference type="EMBL" id="CATOUU010000834">
    <property type="protein sequence ID" value="CAI9952718.1"/>
    <property type="molecule type" value="Genomic_DNA"/>
</dbReference>
<accession>A0AA86Q7H9</accession>
<dbReference type="EMBL" id="CAXDID020000018">
    <property type="protein sequence ID" value="CAL5985159.1"/>
    <property type="molecule type" value="Genomic_DNA"/>
</dbReference>
<comment type="caution">
    <text evidence="3">The sequence shown here is derived from an EMBL/GenBank/DDBJ whole genome shotgun (WGS) entry which is preliminary data.</text>
</comment>
<reference evidence="4 5" key="2">
    <citation type="submission" date="2024-07" db="EMBL/GenBank/DDBJ databases">
        <authorList>
            <person name="Akdeniz Z."/>
        </authorList>
    </citation>
    <scope>NUCLEOTIDE SEQUENCE [LARGE SCALE GENOMIC DNA]</scope>
</reference>
<evidence type="ECO:0000313" key="4">
    <source>
        <dbReference type="EMBL" id="CAL5985159.1"/>
    </source>
</evidence>
<dbReference type="SMART" id="SM00365">
    <property type="entry name" value="LRR_SD22"/>
    <property type="match status" value="6"/>
</dbReference>
<dbReference type="SUPFAM" id="SSF52058">
    <property type="entry name" value="L domain-like"/>
    <property type="match status" value="1"/>
</dbReference>
<dbReference type="AlphaFoldDB" id="A0AA86Q7H9"/>
<sequence>MNPENNQKQSDDEIQNMQYEKHINRIKNGTLKIKKDGSLIDLSFTKRFQLKQLYITSCHYVSFQYTFSQTCSVFQADKCKIKNLSGIEQNQSLRSVCLIDNKIEDISPLRTIKSLDTLYIGNNKIKDISPLNQLTNLKILYLNDNNISDLCQIKDLHYLEQLDVVNNQITSLHNIKNLKSLKKLDATHNKITDLHGVQHLMYLTALYVSYNKISDLSPLSTCSQLNSLNTINNQITDASPLQHNLQLQYVSLKQNYINDFQALTQLQYFSNFILENQQQPSPTQIQTSARMKTIYTVRSRLEYMPIKRTAIKSRFNSVTEISELLIDAITNVQLNLSNKLLQVFGTVENASQ</sequence>
<evidence type="ECO:0000313" key="3">
    <source>
        <dbReference type="EMBL" id="CAI9952718.1"/>
    </source>
</evidence>
<dbReference type="PANTHER" id="PTHR46652:SF3">
    <property type="entry name" value="LEUCINE-RICH REPEAT-CONTAINING PROTEIN 9"/>
    <property type="match status" value="1"/>
</dbReference>
<evidence type="ECO:0008006" key="6">
    <source>
        <dbReference type="Google" id="ProtNLM"/>
    </source>
</evidence>
<keyword evidence="5" id="KW-1185">Reference proteome</keyword>
<gene>
    <name evidence="3" type="ORF">HINF_LOCUS40363</name>
    <name evidence="4" type="ORF">HINF_LOCUS8620</name>
</gene>
<dbReference type="Gene3D" id="3.80.10.10">
    <property type="entry name" value="Ribonuclease Inhibitor"/>
    <property type="match status" value="2"/>
</dbReference>
<evidence type="ECO:0000313" key="5">
    <source>
        <dbReference type="Proteomes" id="UP001642409"/>
    </source>
</evidence>
<dbReference type="Proteomes" id="UP001642409">
    <property type="component" value="Unassembled WGS sequence"/>
</dbReference>
<dbReference type="PROSITE" id="PS51450">
    <property type="entry name" value="LRR"/>
    <property type="match status" value="6"/>
</dbReference>
<reference evidence="3" key="1">
    <citation type="submission" date="2023-06" db="EMBL/GenBank/DDBJ databases">
        <authorList>
            <person name="Kurt Z."/>
        </authorList>
    </citation>
    <scope>NUCLEOTIDE SEQUENCE</scope>
</reference>
<keyword evidence="2" id="KW-0677">Repeat</keyword>
<dbReference type="InterPro" id="IPR001611">
    <property type="entry name" value="Leu-rich_rpt"/>
</dbReference>
<dbReference type="InterPro" id="IPR050836">
    <property type="entry name" value="SDS22/Internalin_LRR"/>
</dbReference>
<evidence type="ECO:0000256" key="2">
    <source>
        <dbReference type="ARBA" id="ARBA00022737"/>
    </source>
</evidence>
<dbReference type="InterPro" id="IPR032675">
    <property type="entry name" value="LRR_dom_sf"/>
</dbReference>
<proteinExistence type="predicted"/>
<keyword evidence="1" id="KW-0433">Leucine-rich repeat</keyword>
<protein>
    <recommendedName>
        <fullName evidence="6">Leucine-rich repeat protein</fullName>
    </recommendedName>
</protein>
<organism evidence="3">
    <name type="scientific">Hexamita inflata</name>
    <dbReference type="NCBI Taxonomy" id="28002"/>
    <lineage>
        <taxon>Eukaryota</taxon>
        <taxon>Metamonada</taxon>
        <taxon>Diplomonadida</taxon>
        <taxon>Hexamitidae</taxon>
        <taxon>Hexamitinae</taxon>
        <taxon>Hexamita</taxon>
    </lineage>
</organism>
<dbReference type="PANTHER" id="PTHR46652">
    <property type="entry name" value="LEUCINE-RICH REPEAT AND IQ DOMAIN-CONTAINING PROTEIN 1-RELATED"/>
    <property type="match status" value="1"/>
</dbReference>
<dbReference type="InterPro" id="IPR025875">
    <property type="entry name" value="Leu-rich_rpt_4"/>
</dbReference>
<name>A0AA86Q7H9_9EUKA</name>
<dbReference type="Pfam" id="PF12799">
    <property type="entry name" value="LRR_4"/>
    <property type="match status" value="3"/>
</dbReference>